<protein>
    <submittedName>
        <fullName evidence="2">LamG-like jellyroll fold domain-containing protein</fullName>
    </submittedName>
</protein>
<feature type="domain" description="GH29D-like beta-sandwich" evidence="1">
    <location>
        <begin position="920"/>
        <end position="970"/>
    </location>
</feature>
<dbReference type="Gene3D" id="1.50.10.100">
    <property type="entry name" value="Chondroitin AC/alginate lyase"/>
    <property type="match status" value="1"/>
</dbReference>
<proteinExistence type="predicted"/>
<dbReference type="Gene3D" id="2.60.120.200">
    <property type="match status" value="1"/>
</dbReference>
<dbReference type="InterPro" id="IPR059177">
    <property type="entry name" value="GH29D-like_dom"/>
</dbReference>
<dbReference type="Gene3D" id="2.70.98.70">
    <property type="match status" value="1"/>
</dbReference>
<dbReference type="RefSeq" id="WP_317831780.1">
    <property type="nucleotide sequence ID" value="NZ_CP136920.1"/>
</dbReference>
<dbReference type="EMBL" id="CP136920">
    <property type="protein sequence ID" value="WOO39773.1"/>
    <property type="molecule type" value="Genomic_DNA"/>
</dbReference>
<evidence type="ECO:0000313" key="3">
    <source>
        <dbReference type="Proteomes" id="UP001304300"/>
    </source>
</evidence>
<evidence type="ECO:0000313" key="2">
    <source>
        <dbReference type="EMBL" id="WOO39773.1"/>
    </source>
</evidence>
<gene>
    <name evidence="2" type="ORF">RZN69_14205</name>
</gene>
<dbReference type="Gene3D" id="2.60.120.380">
    <property type="match status" value="1"/>
</dbReference>
<keyword evidence="3" id="KW-1185">Reference proteome</keyword>
<name>A0AAQ3QQ29_9BACT</name>
<reference evidence="2 3" key="1">
    <citation type="submission" date="2023-10" db="EMBL/GenBank/DDBJ databases">
        <title>Rubellicoccus peritrichatus gen. nov., sp. nov., isolated from an algae of coral reef tank.</title>
        <authorList>
            <person name="Luo J."/>
        </authorList>
    </citation>
    <scope>NUCLEOTIDE SEQUENCE [LARGE SCALE GENOMIC DNA]</scope>
    <source>
        <strain evidence="2 3">CR14</strain>
    </source>
</reference>
<dbReference type="Proteomes" id="UP001304300">
    <property type="component" value="Chromosome"/>
</dbReference>
<organism evidence="2 3">
    <name type="scientific">Rubellicoccus peritrichatus</name>
    <dbReference type="NCBI Taxonomy" id="3080537"/>
    <lineage>
        <taxon>Bacteria</taxon>
        <taxon>Pseudomonadati</taxon>
        <taxon>Verrucomicrobiota</taxon>
        <taxon>Opitutia</taxon>
        <taxon>Puniceicoccales</taxon>
        <taxon>Cerasicoccaceae</taxon>
        <taxon>Rubellicoccus</taxon>
    </lineage>
</organism>
<dbReference type="KEGG" id="puo:RZN69_14205"/>
<sequence length="1545" mass="174620">MHNTVHTTFKFKEKQIGLYFQSKSIEELMYNISKSIPLAAIAFVSTLPQLNAQEEYRGRFTPDAEYVLSGQLAEDIGPLPDVPYHYLTDEEGFDSKRLTPIPPPGVHPRVLMSPQDIERIKKQVAKGDEADRYFRIIWNDVQALAQKGDMLSMGLQALVTDDKELGRKAAEKLVAGAKFIEPMVDLMNTHPTMEPIRDNWYYYSRTSVKKVGGEFYRDVYERGGSELIKELAKDSVEFASDGDRQSSGHLFNSDLSNYDYLYDYMTEEERTLVRRVISKLVNDRYTAGMELPGNMFINNHMSMGEDFILLSLAIEGEEGAPDDRLLEQYAISVRNKLTYDISLGGMLHEKCKGFLPERATIAMGRRLNKDLLRHNHLQLMVWGKVMDINNVYQRYAGSKEVAPIGDGLNEDRFWWMGRGSGPWMDQFFNWAFVMKHYYPADPIVDLFYKSSMRAQGLGAAGTDPKEKLPTPRIRYTHRDVMLMTATDGLRNPDGTVVDYDLQGLPKELTEHSPVWTDLARGVGMSRSSWDKDALSIHYEARSDVYSAGHETPEAGDFNLLADGIEWSARSLWYMDSYFRNTVLVDGYAGIYSPVAAELMAVTDTDQGTTFISDNTDQYNWRKHEKMFYLWHPLLEEAGFHMGAFGRHGMNMNRKWELPFQDHMKEYQDGYAGLDWGNWHGETRGPEMYEVWNNIDHAFRTLHLAKGEKPYALVIDDIRKDEQERQYDWCFTLSPDVVMMSADSSVRGRYLQKGMPDNRTTDIILGLADTKVERVNRYGLKSEYKPKKGDPMLLVRTLWRNSTFAYPQPSFEKSYGPARVIIPAKAVDPEFRVLLFPFRHGDMLPVTSWNDDRTQLTVSVGDNTDVYTFGETDRERTVFTVERNGQRAGSIAYGPPTPKLATTLGWTPDRNLNDEVREIVFNKEITVALEQPQLGSAINYTLDGSEPTMSSPLYNGPVTVNKTSTFKARTFARFWPHQKDNGSNTLKIELLDQSLEQPVKTDAAKLAAGLACDVFEIRRTIFDEKTGIFTGKKNMMPVLADYKPLDSFRTDNFDIPKVDPVTEATEMMKAYYNFSGIITVPTDGIYNFRVNACGPIVFTIGDQSVMSVTGPYGLSQKDRYGQVALKAGSHPVKLTVTDPVFWKGEREENYVIDVAMMSPGSDQYLPISNSSLKSPKNGLKPQPKKAVPIGKAVAISNTKTGLIKQSYDRSNRYRMMPPNGYPLDHFDVSGEKPYSSQATLVIDSNNTAGRIDEYTGYFFADTYGIYKFQLDRNGGNQLIIDGHEIVRNSVAAPSLPAAIELDRGWHHFTLRLTGSKPTLRIKVPGSDTYQNANIGSFARPVDTKTSDDGRVVAQINPKLKNGENLEVIGDGVSAILRSSEIIKTENGPAIKLNGGESKIIVEGIPSPNDAFTLAFWMKVNNPKDVAIIDSSWGSHPESRLRHYSMQSRYFRGSDNAEFDLRKVGADKGKWVHVAIVYSNKVELYINGELRSWAPKTEMARTAHVEDLELFVGLDATLQDITIYNKSLNRNEVGAVFSKRKQTNLVN</sequence>
<dbReference type="SUPFAM" id="SSF49899">
    <property type="entry name" value="Concanavalin A-like lectins/glucanases"/>
    <property type="match status" value="1"/>
</dbReference>
<evidence type="ECO:0000259" key="1">
    <source>
        <dbReference type="Pfam" id="PF13290"/>
    </source>
</evidence>
<accession>A0AAQ3QQ29</accession>
<dbReference type="InterPro" id="IPR013320">
    <property type="entry name" value="ConA-like_dom_sf"/>
</dbReference>
<dbReference type="InterPro" id="IPR008929">
    <property type="entry name" value="Chondroitin_lyas"/>
</dbReference>
<dbReference type="Pfam" id="PF13385">
    <property type="entry name" value="Laminin_G_3"/>
    <property type="match status" value="1"/>
</dbReference>
<dbReference type="Pfam" id="PF13290">
    <property type="entry name" value="CHB_HEX_C_1"/>
    <property type="match status" value="1"/>
</dbReference>